<protein>
    <recommendedName>
        <fullName evidence="5">G domain-containing protein</fullName>
    </recommendedName>
</protein>
<evidence type="ECO:0008006" key="5">
    <source>
        <dbReference type="Google" id="ProtNLM"/>
    </source>
</evidence>
<reference evidence="3" key="1">
    <citation type="submission" date="2022-09" db="EMBL/GenBank/DDBJ databases">
        <title>Actin cytoskeleton and complex cell architecture in an #Asgard archaeon.</title>
        <authorList>
            <person name="Ponce Toledo R.I."/>
            <person name="Schleper C."/>
            <person name="Rodrigues Oliveira T."/>
            <person name="Wollweber F."/>
            <person name="Xu J."/>
            <person name="Rittmann S."/>
            <person name="Klingl A."/>
            <person name="Pilhofer M."/>
        </authorList>
    </citation>
    <scope>NUCLEOTIDE SEQUENCE</scope>
    <source>
        <strain evidence="3">B-35</strain>
    </source>
</reference>
<dbReference type="Gene3D" id="3.40.50.300">
    <property type="entry name" value="P-loop containing nucleotide triphosphate hydrolases"/>
    <property type="match status" value="1"/>
</dbReference>
<dbReference type="InterPro" id="IPR006762">
    <property type="entry name" value="Gtr1_RagA"/>
</dbReference>
<dbReference type="Pfam" id="PF04670">
    <property type="entry name" value="Gtr1_RagA"/>
    <property type="match status" value="1"/>
</dbReference>
<gene>
    <name evidence="3" type="ORF">NEF87_004115</name>
</gene>
<proteinExistence type="predicted"/>
<dbReference type="Proteomes" id="UP001208689">
    <property type="component" value="Chromosome"/>
</dbReference>
<keyword evidence="2" id="KW-0342">GTP-binding</keyword>
<evidence type="ECO:0000256" key="1">
    <source>
        <dbReference type="ARBA" id="ARBA00022741"/>
    </source>
</evidence>
<sequence>MKIADISVYMENSDMDSDKKLVILGPPNCGKTSILLSIFGSVEPDLILASPAEPTRGMENSVYRYGHVNIGVHDLSGQELNFFLTNEQDFIFPGTDELLIVFEFGMNPKKIVGLIKVLLSIVKKFKIPYYYLILHKIDKAKTINERETYIATLKKNIDDTFGMDRIKIFATSLFPDHFGKFKFQMDWMLTALEISVRNMKELRAVPVSEALLKSLRTAGFIGVNLDDDSLAEVPKVNPNGYNEMATVKKDLTIQEIERDRD</sequence>
<evidence type="ECO:0000313" key="4">
    <source>
        <dbReference type="Proteomes" id="UP001208689"/>
    </source>
</evidence>
<keyword evidence="1" id="KW-0547">Nucleotide-binding</keyword>
<dbReference type="SUPFAM" id="SSF52540">
    <property type="entry name" value="P-loop containing nucleoside triphosphate hydrolases"/>
    <property type="match status" value="1"/>
</dbReference>
<organism evidence="3 4">
    <name type="scientific">Candidatus Lokiarchaeum ossiferum</name>
    <dbReference type="NCBI Taxonomy" id="2951803"/>
    <lineage>
        <taxon>Archaea</taxon>
        <taxon>Promethearchaeati</taxon>
        <taxon>Promethearchaeota</taxon>
        <taxon>Promethearchaeia</taxon>
        <taxon>Promethearchaeales</taxon>
        <taxon>Promethearchaeaceae</taxon>
        <taxon>Candidatus Lokiarchaeum</taxon>
    </lineage>
</organism>
<dbReference type="EMBL" id="CP104013">
    <property type="protein sequence ID" value="UYP47830.1"/>
    <property type="molecule type" value="Genomic_DNA"/>
</dbReference>
<dbReference type="CDD" id="cd00882">
    <property type="entry name" value="Ras_like_GTPase"/>
    <property type="match status" value="1"/>
</dbReference>
<evidence type="ECO:0000256" key="2">
    <source>
        <dbReference type="ARBA" id="ARBA00023134"/>
    </source>
</evidence>
<keyword evidence="4" id="KW-1185">Reference proteome</keyword>
<evidence type="ECO:0000313" key="3">
    <source>
        <dbReference type="EMBL" id="UYP47830.1"/>
    </source>
</evidence>
<accession>A0ABY6HWC1</accession>
<name>A0ABY6HWC1_9ARCH</name>
<dbReference type="InterPro" id="IPR027417">
    <property type="entry name" value="P-loop_NTPase"/>
</dbReference>